<keyword evidence="6 7" id="KW-0472">Membrane</keyword>
<evidence type="ECO:0000313" key="10">
    <source>
        <dbReference type="Proteomes" id="UP000183410"/>
    </source>
</evidence>
<dbReference type="GO" id="GO:0005886">
    <property type="term" value="C:plasma membrane"/>
    <property type="evidence" value="ECO:0007669"/>
    <property type="project" value="UniProtKB-SubCell"/>
</dbReference>
<dbReference type="PANTHER" id="PTHR43386:SF1">
    <property type="entry name" value="D,D-DIPEPTIDE TRANSPORT SYSTEM PERMEASE PROTEIN DDPC-RELATED"/>
    <property type="match status" value="1"/>
</dbReference>
<feature type="transmembrane region" description="Helical" evidence="7">
    <location>
        <begin position="122"/>
        <end position="146"/>
    </location>
</feature>
<accession>A0A1I2HT43</accession>
<keyword evidence="10" id="KW-1185">Reference proteome</keyword>
<evidence type="ECO:0000259" key="8">
    <source>
        <dbReference type="PROSITE" id="PS50928"/>
    </source>
</evidence>
<feature type="transmembrane region" description="Helical" evidence="7">
    <location>
        <begin position="351"/>
        <end position="376"/>
    </location>
</feature>
<keyword evidence="4 7" id="KW-0812">Transmembrane</keyword>
<feature type="transmembrane region" description="Helical" evidence="7">
    <location>
        <begin position="304"/>
        <end position="330"/>
    </location>
</feature>
<evidence type="ECO:0000256" key="7">
    <source>
        <dbReference type="RuleBase" id="RU363032"/>
    </source>
</evidence>
<feature type="transmembrane region" description="Helical" evidence="7">
    <location>
        <begin position="21"/>
        <end position="43"/>
    </location>
</feature>
<evidence type="ECO:0000313" key="9">
    <source>
        <dbReference type="EMBL" id="SFF32788.1"/>
    </source>
</evidence>
<dbReference type="InterPro" id="IPR050366">
    <property type="entry name" value="BP-dependent_transpt_permease"/>
</dbReference>
<evidence type="ECO:0000256" key="5">
    <source>
        <dbReference type="ARBA" id="ARBA00022989"/>
    </source>
</evidence>
<dbReference type="Gene3D" id="1.10.3720.10">
    <property type="entry name" value="MetI-like"/>
    <property type="match status" value="1"/>
</dbReference>
<dbReference type="Proteomes" id="UP000183410">
    <property type="component" value="Unassembled WGS sequence"/>
</dbReference>
<feature type="transmembrane region" description="Helical" evidence="7">
    <location>
        <begin position="95"/>
        <end position="116"/>
    </location>
</feature>
<dbReference type="GO" id="GO:0055085">
    <property type="term" value="P:transmembrane transport"/>
    <property type="evidence" value="ECO:0007669"/>
    <property type="project" value="InterPro"/>
</dbReference>
<evidence type="ECO:0000256" key="2">
    <source>
        <dbReference type="ARBA" id="ARBA00022448"/>
    </source>
</evidence>
<evidence type="ECO:0000256" key="6">
    <source>
        <dbReference type="ARBA" id="ARBA00023136"/>
    </source>
</evidence>
<proteinExistence type="inferred from homology"/>
<comment type="subcellular location">
    <subcellularLocation>
        <location evidence="1 7">Cell membrane</location>
        <topology evidence="1 7">Multi-pass membrane protein</topology>
    </subcellularLocation>
</comment>
<keyword evidence="3" id="KW-1003">Cell membrane</keyword>
<dbReference type="PROSITE" id="PS50928">
    <property type="entry name" value="ABC_TM1"/>
    <property type="match status" value="1"/>
</dbReference>
<reference evidence="10" key="1">
    <citation type="submission" date="2016-10" db="EMBL/GenBank/DDBJ databases">
        <authorList>
            <person name="Varghese N."/>
            <person name="Submissions S."/>
        </authorList>
    </citation>
    <scope>NUCLEOTIDE SEQUENCE [LARGE SCALE GENOMIC DNA]</scope>
    <source>
        <strain evidence="10">CGMCC 1.10223</strain>
    </source>
</reference>
<dbReference type="CDD" id="cd06261">
    <property type="entry name" value="TM_PBP2"/>
    <property type="match status" value="1"/>
</dbReference>
<feature type="transmembrane region" description="Helical" evidence="7">
    <location>
        <begin position="243"/>
        <end position="262"/>
    </location>
</feature>
<keyword evidence="5 7" id="KW-1133">Transmembrane helix</keyword>
<dbReference type="PANTHER" id="PTHR43386">
    <property type="entry name" value="OLIGOPEPTIDE TRANSPORT SYSTEM PERMEASE PROTEIN APPC"/>
    <property type="match status" value="1"/>
</dbReference>
<comment type="similarity">
    <text evidence="7">Belongs to the binding-protein-dependent transport system permease family.</text>
</comment>
<feature type="transmembrane region" description="Helical" evidence="7">
    <location>
        <begin position="468"/>
        <end position="491"/>
    </location>
</feature>
<evidence type="ECO:0000256" key="3">
    <source>
        <dbReference type="ARBA" id="ARBA00022475"/>
    </source>
</evidence>
<dbReference type="InterPro" id="IPR000515">
    <property type="entry name" value="MetI-like"/>
</dbReference>
<sequence length="503" mass="54170">MSNDFINKQQIRFKLKSSLEYSQASFAGIVSLALALVLLLSSYTPADASFKPTGLAISAAYFGFALLQLAVWAFIRRDLLKEGGELGRLTRALGYVLLLSLVTVNVFIATAAFQLIKRKKSAAYTLAVYTLLTTVLVFAVSALNLFKPYVANTFLLGMLLLLISAVIQLASLLLVAKYADKAELPRWMWLVALILIATAVSGNLFALFLGLLLIAKLRDRSFTSGSRVSNVVERLSRSSTSMLGLLFILFLLTLSVTSYLIFDYGLAIDNNYGAILQHPSLAYPLGTDNFGRDLLSRIVFGARISLLVGFLSTLIPVLIGGVLGAVSGYYGRHADNIIMRALDVLYAIPGILLAIAIIAAFGASTTNLILALSIGAIPTYARTMRANVLLVSTLEYVQAARAFGSGDLVILFKHIVPNAIAPMIVKSTLTIGTAVISTSSLSYLGLGVEPHIPEWGNILRLGSAYLETHAYTAIYPGLAIIALVLSFNFLGDGLRDTLDPKLD</sequence>
<organism evidence="9 10">
    <name type="scientific">Paenibacillus algorifonticola</name>
    <dbReference type="NCBI Taxonomy" id="684063"/>
    <lineage>
        <taxon>Bacteria</taxon>
        <taxon>Bacillati</taxon>
        <taxon>Bacillota</taxon>
        <taxon>Bacilli</taxon>
        <taxon>Bacillales</taxon>
        <taxon>Paenibacillaceae</taxon>
        <taxon>Paenibacillus</taxon>
    </lineage>
</organism>
<dbReference type="AlphaFoldDB" id="A0A1I2HT43"/>
<name>A0A1I2HT43_9BACL</name>
<dbReference type="Pfam" id="PF00528">
    <property type="entry name" value="BPD_transp_1"/>
    <property type="match status" value="1"/>
</dbReference>
<dbReference type="InterPro" id="IPR035906">
    <property type="entry name" value="MetI-like_sf"/>
</dbReference>
<dbReference type="RefSeq" id="WP_046233965.1">
    <property type="nucleotide sequence ID" value="NZ_FONN01000026.1"/>
</dbReference>
<feature type="transmembrane region" description="Helical" evidence="7">
    <location>
        <begin position="187"/>
        <end position="214"/>
    </location>
</feature>
<evidence type="ECO:0000256" key="4">
    <source>
        <dbReference type="ARBA" id="ARBA00022692"/>
    </source>
</evidence>
<keyword evidence="2 7" id="KW-0813">Transport</keyword>
<gene>
    <name evidence="9" type="ORF">SAMN04487969_12647</name>
</gene>
<dbReference type="SUPFAM" id="SSF161098">
    <property type="entry name" value="MetI-like"/>
    <property type="match status" value="1"/>
</dbReference>
<protein>
    <submittedName>
        <fullName evidence="9">Peptide/nickel transport system permease protein</fullName>
    </submittedName>
</protein>
<dbReference type="EMBL" id="FONN01000026">
    <property type="protein sequence ID" value="SFF32788.1"/>
    <property type="molecule type" value="Genomic_DNA"/>
</dbReference>
<feature type="transmembrane region" description="Helical" evidence="7">
    <location>
        <begin position="55"/>
        <end position="75"/>
    </location>
</feature>
<dbReference type="OrthoDB" id="9797472at2"/>
<feature type="domain" description="ABC transmembrane type-1" evidence="8">
    <location>
        <begin position="302"/>
        <end position="491"/>
    </location>
</feature>
<feature type="transmembrane region" description="Helical" evidence="7">
    <location>
        <begin position="153"/>
        <end position="175"/>
    </location>
</feature>
<evidence type="ECO:0000256" key="1">
    <source>
        <dbReference type="ARBA" id="ARBA00004651"/>
    </source>
</evidence>